<sequence>MMPRARPPAGSRSALALVVATNLLPLVGVVAFGWRVGELLAVYWIEVVLLVLAHSVAALFAERPIDLEDRSFYIVGYSENTELDEERWGTEPEPIHLVSWLPPIYRRNVGVVVRSLGIFLFLAFPLAWVGGDALSYATPTVGLAAAGVCFAQVAEVRREFFAERAYEDRSPYMVVEAAQRVVSFYLTIGMLAVPAVAVALISVEAVFGSGTLDAVAGALGPAAVLLPFLVPITLAKTVVEWSRRRAFREDDPEGIATWFTGEDPRREWKKREETTGDE</sequence>
<feature type="transmembrane region" description="Helical" evidence="1">
    <location>
        <begin position="136"/>
        <end position="154"/>
    </location>
</feature>
<feature type="transmembrane region" description="Helical" evidence="1">
    <location>
        <begin position="40"/>
        <end position="61"/>
    </location>
</feature>
<organism evidence="2 3">
    <name type="scientific">Halorubrum trapanicum</name>
    <dbReference type="NCBI Taxonomy" id="29284"/>
    <lineage>
        <taxon>Archaea</taxon>
        <taxon>Methanobacteriati</taxon>
        <taxon>Methanobacteriota</taxon>
        <taxon>Stenosarchaea group</taxon>
        <taxon>Halobacteria</taxon>
        <taxon>Halobacteriales</taxon>
        <taxon>Haloferacaceae</taxon>
        <taxon>Halorubrum</taxon>
    </lineage>
</organism>
<evidence type="ECO:0000256" key="1">
    <source>
        <dbReference type="SAM" id="Phobius"/>
    </source>
</evidence>
<proteinExistence type="predicted"/>
<dbReference type="Proteomes" id="UP000770586">
    <property type="component" value="Unassembled WGS sequence"/>
</dbReference>
<dbReference type="OrthoDB" id="169315at2157"/>
<keyword evidence="3" id="KW-1185">Reference proteome</keyword>
<reference evidence="2 3" key="1">
    <citation type="submission" date="2021-03" db="EMBL/GenBank/DDBJ databases">
        <title>Genomic Encyclopedia of Type Strains, Phase IV (KMG-IV): sequencing the most valuable type-strain genomes for metagenomic binning, comparative biology and taxonomic classification.</title>
        <authorList>
            <person name="Goeker M."/>
        </authorList>
    </citation>
    <scope>NUCLEOTIDE SEQUENCE [LARGE SCALE GENOMIC DNA]</scope>
    <source>
        <strain evidence="2 3">DSM 12287</strain>
    </source>
</reference>
<feature type="transmembrane region" description="Helical" evidence="1">
    <location>
        <begin position="111"/>
        <end position="130"/>
    </location>
</feature>
<feature type="transmembrane region" description="Helical" evidence="1">
    <location>
        <begin position="182"/>
        <end position="203"/>
    </location>
</feature>
<protein>
    <submittedName>
        <fullName evidence="2">Uncharacterized protein</fullName>
    </submittedName>
</protein>
<name>A0A8J7UMD9_9EURY</name>
<comment type="caution">
    <text evidence="2">The sequence shown here is derived from an EMBL/GenBank/DDBJ whole genome shotgun (WGS) entry which is preliminary data.</text>
</comment>
<dbReference type="Pfam" id="PF20108">
    <property type="entry name" value="DUF6498"/>
    <property type="match status" value="1"/>
</dbReference>
<dbReference type="EMBL" id="JAGGKE010000001">
    <property type="protein sequence ID" value="MBP1900555.1"/>
    <property type="molecule type" value="Genomic_DNA"/>
</dbReference>
<feature type="transmembrane region" description="Helical" evidence="1">
    <location>
        <begin position="12"/>
        <end position="34"/>
    </location>
</feature>
<keyword evidence="1" id="KW-1133">Transmembrane helix</keyword>
<keyword evidence="1" id="KW-0812">Transmembrane</keyword>
<keyword evidence="1" id="KW-0472">Membrane</keyword>
<dbReference type="InterPro" id="IPR045466">
    <property type="entry name" value="DUF6498"/>
</dbReference>
<dbReference type="RefSeq" id="WP_209543285.1">
    <property type="nucleotide sequence ID" value="NZ_BAAADX010000003.1"/>
</dbReference>
<dbReference type="AlphaFoldDB" id="A0A8J7UMD9"/>
<evidence type="ECO:0000313" key="2">
    <source>
        <dbReference type="EMBL" id="MBP1900555.1"/>
    </source>
</evidence>
<feature type="transmembrane region" description="Helical" evidence="1">
    <location>
        <begin position="215"/>
        <end position="235"/>
    </location>
</feature>
<accession>A0A8J7UMD9</accession>
<gene>
    <name evidence="2" type="ORF">J2744_000207</name>
</gene>
<evidence type="ECO:0000313" key="3">
    <source>
        <dbReference type="Proteomes" id="UP000770586"/>
    </source>
</evidence>